<organism evidence="11 12">
    <name type="scientific">Lophiotrema nucula</name>
    <dbReference type="NCBI Taxonomy" id="690887"/>
    <lineage>
        <taxon>Eukaryota</taxon>
        <taxon>Fungi</taxon>
        <taxon>Dikarya</taxon>
        <taxon>Ascomycota</taxon>
        <taxon>Pezizomycotina</taxon>
        <taxon>Dothideomycetes</taxon>
        <taxon>Pleosporomycetidae</taxon>
        <taxon>Pleosporales</taxon>
        <taxon>Lophiotremataceae</taxon>
        <taxon>Lophiotrema</taxon>
    </lineage>
</organism>
<dbReference type="InterPro" id="IPR047146">
    <property type="entry name" value="Cyt_P450_E_CYP52_fungi"/>
</dbReference>
<evidence type="ECO:0000256" key="8">
    <source>
        <dbReference type="PIRSR" id="PIRSR602402-1"/>
    </source>
</evidence>
<evidence type="ECO:0000256" key="7">
    <source>
        <dbReference type="ARBA" id="ARBA00023033"/>
    </source>
</evidence>
<dbReference type="CDD" id="cd11063">
    <property type="entry name" value="CYP52"/>
    <property type="match status" value="1"/>
</dbReference>
<dbReference type="PROSITE" id="PS51257">
    <property type="entry name" value="PROKAR_LIPOPROTEIN"/>
    <property type="match status" value="1"/>
</dbReference>
<dbReference type="Pfam" id="PF00067">
    <property type="entry name" value="p450"/>
    <property type="match status" value="1"/>
</dbReference>
<dbReference type="AlphaFoldDB" id="A0A6A5Z343"/>
<name>A0A6A5Z343_9PLEO</name>
<gene>
    <name evidence="11" type="ORF">BDV96DRAFT_495655</name>
</gene>
<dbReference type="GO" id="GO:0005506">
    <property type="term" value="F:iron ion binding"/>
    <property type="evidence" value="ECO:0007669"/>
    <property type="project" value="InterPro"/>
</dbReference>
<keyword evidence="10" id="KW-1133">Transmembrane helix</keyword>
<feature type="binding site" description="axial binding residue" evidence="8">
    <location>
        <position position="465"/>
    </location>
    <ligand>
        <name>heme</name>
        <dbReference type="ChEBI" id="CHEBI:30413"/>
    </ligand>
    <ligandPart>
        <name>Fe</name>
        <dbReference type="ChEBI" id="CHEBI:18248"/>
    </ligandPart>
</feature>
<keyword evidence="10" id="KW-0812">Transmembrane</keyword>
<evidence type="ECO:0000313" key="12">
    <source>
        <dbReference type="Proteomes" id="UP000799770"/>
    </source>
</evidence>
<keyword evidence="10" id="KW-0472">Membrane</keyword>
<proteinExistence type="inferred from homology"/>
<evidence type="ECO:0000256" key="10">
    <source>
        <dbReference type="SAM" id="Phobius"/>
    </source>
</evidence>
<dbReference type="PRINTS" id="PR00464">
    <property type="entry name" value="EP450II"/>
</dbReference>
<keyword evidence="3 8" id="KW-0349">Heme</keyword>
<protein>
    <submittedName>
        <fullName evidence="11">Cytochrome P450</fullName>
    </submittedName>
</protein>
<dbReference type="PANTHER" id="PTHR24287:SF1">
    <property type="entry name" value="P450, PUTATIVE (EUROFUNG)-RELATED"/>
    <property type="match status" value="1"/>
</dbReference>
<evidence type="ECO:0000256" key="3">
    <source>
        <dbReference type="ARBA" id="ARBA00022617"/>
    </source>
</evidence>
<reference evidence="11" key="1">
    <citation type="journal article" date="2020" name="Stud. Mycol.">
        <title>101 Dothideomycetes genomes: a test case for predicting lifestyles and emergence of pathogens.</title>
        <authorList>
            <person name="Haridas S."/>
            <person name="Albert R."/>
            <person name="Binder M."/>
            <person name="Bloem J."/>
            <person name="Labutti K."/>
            <person name="Salamov A."/>
            <person name="Andreopoulos B."/>
            <person name="Baker S."/>
            <person name="Barry K."/>
            <person name="Bills G."/>
            <person name="Bluhm B."/>
            <person name="Cannon C."/>
            <person name="Castanera R."/>
            <person name="Culley D."/>
            <person name="Daum C."/>
            <person name="Ezra D."/>
            <person name="Gonzalez J."/>
            <person name="Henrissat B."/>
            <person name="Kuo A."/>
            <person name="Liang C."/>
            <person name="Lipzen A."/>
            <person name="Lutzoni F."/>
            <person name="Magnuson J."/>
            <person name="Mondo S."/>
            <person name="Nolan M."/>
            <person name="Ohm R."/>
            <person name="Pangilinan J."/>
            <person name="Park H.-J."/>
            <person name="Ramirez L."/>
            <person name="Alfaro M."/>
            <person name="Sun H."/>
            <person name="Tritt A."/>
            <person name="Yoshinaga Y."/>
            <person name="Zwiers L.-H."/>
            <person name="Turgeon B."/>
            <person name="Goodwin S."/>
            <person name="Spatafora J."/>
            <person name="Crous P."/>
            <person name="Grigoriev I."/>
        </authorList>
    </citation>
    <scope>NUCLEOTIDE SEQUENCE</scope>
    <source>
        <strain evidence="11">CBS 627.86</strain>
    </source>
</reference>
<dbReference type="EMBL" id="ML977327">
    <property type="protein sequence ID" value="KAF2113889.1"/>
    <property type="molecule type" value="Genomic_DNA"/>
</dbReference>
<dbReference type="Gene3D" id="1.10.630.10">
    <property type="entry name" value="Cytochrome P450"/>
    <property type="match status" value="1"/>
</dbReference>
<dbReference type="PROSITE" id="PS00086">
    <property type="entry name" value="CYTOCHROME_P450"/>
    <property type="match status" value="1"/>
</dbReference>
<evidence type="ECO:0000313" key="11">
    <source>
        <dbReference type="EMBL" id="KAF2113889.1"/>
    </source>
</evidence>
<evidence type="ECO:0000256" key="1">
    <source>
        <dbReference type="ARBA" id="ARBA00001971"/>
    </source>
</evidence>
<dbReference type="InterPro" id="IPR002974">
    <property type="entry name" value="Cyt_P450_E_CYP52_ascomycetes"/>
</dbReference>
<evidence type="ECO:0000256" key="6">
    <source>
        <dbReference type="ARBA" id="ARBA00023004"/>
    </source>
</evidence>
<dbReference type="InterPro" id="IPR002402">
    <property type="entry name" value="Cyt_P450_E_grp-II"/>
</dbReference>
<keyword evidence="7 9" id="KW-0503">Monooxygenase</keyword>
<dbReference type="PRINTS" id="PR01239">
    <property type="entry name" value="EP450IICYP52"/>
</dbReference>
<dbReference type="GO" id="GO:0016712">
    <property type="term" value="F:oxidoreductase activity, acting on paired donors, with incorporation or reduction of molecular oxygen, reduced flavin or flavoprotein as one donor, and incorporation of one atom of oxygen"/>
    <property type="evidence" value="ECO:0007669"/>
    <property type="project" value="InterPro"/>
</dbReference>
<keyword evidence="5 9" id="KW-0560">Oxidoreductase</keyword>
<evidence type="ECO:0000256" key="9">
    <source>
        <dbReference type="RuleBase" id="RU000461"/>
    </source>
</evidence>
<feature type="transmembrane region" description="Helical" evidence="10">
    <location>
        <begin position="15"/>
        <end position="36"/>
    </location>
</feature>
<dbReference type="InterPro" id="IPR036396">
    <property type="entry name" value="Cyt_P450_sf"/>
</dbReference>
<dbReference type="GO" id="GO:0020037">
    <property type="term" value="F:heme binding"/>
    <property type="evidence" value="ECO:0007669"/>
    <property type="project" value="InterPro"/>
</dbReference>
<keyword evidence="12" id="KW-1185">Reference proteome</keyword>
<dbReference type="PRINTS" id="PR00385">
    <property type="entry name" value="P450"/>
</dbReference>
<keyword evidence="4 8" id="KW-0479">Metal-binding</keyword>
<dbReference type="OrthoDB" id="1470350at2759"/>
<evidence type="ECO:0000256" key="5">
    <source>
        <dbReference type="ARBA" id="ARBA00023002"/>
    </source>
</evidence>
<dbReference type="InterPro" id="IPR017972">
    <property type="entry name" value="Cyt_P450_CS"/>
</dbReference>
<accession>A0A6A5Z343</accession>
<evidence type="ECO:0000256" key="4">
    <source>
        <dbReference type="ARBA" id="ARBA00022723"/>
    </source>
</evidence>
<dbReference type="SUPFAM" id="SSF48264">
    <property type="entry name" value="Cytochrome P450"/>
    <property type="match status" value="1"/>
</dbReference>
<dbReference type="InterPro" id="IPR001128">
    <property type="entry name" value="Cyt_P450"/>
</dbReference>
<evidence type="ECO:0000256" key="2">
    <source>
        <dbReference type="ARBA" id="ARBA00010617"/>
    </source>
</evidence>
<comment type="similarity">
    <text evidence="2 9">Belongs to the cytochrome P450 family.</text>
</comment>
<sequence>MAFRDWKQLPVSQTIFLTACATCIVILYALYQTWIIDRVRRRLERQWGCKPLRRAPQKDPILGIDIFITQAKAAGNRKYLQTVQQWFQDVAPTFGVRLMGDDMIFTNEPRNIQAMLVTHFKAFEIGERRRHNSRQLLGIGIFNADGKDWEHGRALVRPNFSRKQVSDLHIFERHTQALKQGIVADGSPVEMQDWFFRFVSSHSLTPTLDVATEYLFGQSSGVLARDATDRAKTFAWAFGLGIDGISQRTRLGKLAALYYDKDYTKACRAVHEYVEPMVAKAMTQAASAEKLPENDERYTLLVQMAREGTEPRVMRDQVLNVLVAARDTSACLISAAFFRIGQHPDLVKLLRKDVEALGGALPTYDDIKNMSYLNYFIKECLRMHPPVPLNARVSRENTFLPLGGGPDGQSPVYVPKGTLCVYQIYSMHRRKDLWGHDAEVFNPSRWEKVRPTFEYLPFNAGPRICPGQQFAITETAYLIIRFLQEYSSIQACEEGVTWYENLTLTCSTGPGVWLKFCR</sequence>
<dbReference type="PANTHER" id="PTHR24287">
    <property type="entry name" value="P450, PUTATIVE (EUROFUNG)-RELATED"/>
    <property type="match status" value="1"/>
</dbReference>
<comment type="cofactor">
    <cofactor evidence="1 8">
        <name>heme</name>
        <dbReference type="ChEBI" id="CHEBI:30413"/>
    </cofactor>
</comment>
<keyword evidence="6 8" id="KW-0408">Iron</keyword>
<dbReference type="Proteomes" id="UP000799770">
    <property type="component" value="Unassembled WGS sequence"/>
</dbReference>